<dbReference type="Gene3D" id="1.20.890.10">
    <property type="entry name" value="cAMP-dependent protein kinase regulatory subunit, dimerization-anchoring domain"/>
    <property type="match status" value="1"/>
</dbReference>
<dbReference type="InterPro" id="IPR000850">
    <property type="entry name" value="Adenylat/UMP-CMP_kin"/>
</dbReference>
<dbReference type="PANTHER" id="PTHR23117:SF13">
    <property type="entry name" value="GUANYLATE KINASE"/>
    <property type="match status" value="1"/>
</dbReference>
<dbReference type="Pfam" id="PF00625">
    <property type="entry name" value="Guanylate_kin"/>
    <property type="match status" value="1"/>
</dbReference>
<protein>
    <recommendedName>
        <fullName evidence="4">adenylate kinase</fullName>
        <ecNumber evidence="4">2.7.4.3</ecNumber>
    </recommendedName>
</protein>
<accession>A0ABY8THU5</accession>
<sequence>MATPKLLVYVLGAPGAGKGTQSDLIVKEFGWTHVSAGDLLRAEVQKGTEWGKQAENIMREGKMVPGSMIIGLLKGALSSGEHTKVLVDGFPRVLEQLHDFEQEVRPCNTALFYNVAEDIARQRLLQRAESSGRVDDNEETIHKRFVVFEEQSMPVVEALREQCRLSEVDAGAAPEEVYAATKRIIQQLEQELAASEAAAAAVAAAEAGPAGAADRAEAAGEAAAPAVAAEPAAAAAAEEQEELAVPVAAAAAAAPAAVADAVAADAAAAEAPAAVPVLASAEAPAEVAAPADAVLSAVQMDLSGIRTPIVICGPSGVGKGTLIGKLMAQHPAKFGFSVSHTTRDPRPGEQHGVHYYFTDAEAMAAQVAGGMFLEHATVHGNSYGTSLAAVARVSAEGKHCVLDIDVQGAQQVRSSALGERCLFIFVAPPSEQELERRLRNRGTETEEKVLQRLANATSEIAKAQEPGLFHHTLVNGMPVRQYMDVTVIPVLREGLKALNVARPDDPWQFLADYLVANKPLAHA</sequence>
<gene>
    <name evidence="12" type="ORF">OEZ85_007512</name>
</gene>
<dbReference type="PRINTS" id="PR00094">
    <property type="entry name" value="ADENYLTKNASE"/>
</dbReference>
<keyword evidence="6" id="KW-0547">Nucleotide-binding</keyword>
<feature type="coiled-coil region" evidence="10">
    <location>
        <begin position="178"/>
        <end position="205"/>
    </location>
</feature>
<keyword evidence="10" id="KW-0175">Coiled coil</keyword>
<evidence type="ECO:0000259" key="11">
    <source>
        <dbReference type="SMART" id="SM00072"/>
    </source>
</evidence>
<keyword evidence="5 9" id="KW-0808">Transferase</keyword>
<dbReference type="SMART" id="SM00072">
    <property type="entry name" value="GuKc"/>
    <property type="match status" value="1"/>
</dbReference>
<name>A0ABY8THU5_TETOB</name>
<dbReference type="CDD" id="cd01428">
    <property type="entry name" value="ADK"/>
    <property type="match status" value="1"/>
</dbReference>
<dbReference type="Pfam" id="PF00406">
    <property type="entry name" value="ADK"/>
    <property type="match status" value="1"/>
</dbReference>
<evidence type="ECO:0000313" key="13">
    <source>
        <dbReference type="Proteomes" id="UP001244341"/>
    </source>
</evidence>
<keyword evidence="8" id="KW-0539">Nucleus</keyword>
<organism evidence="12 13">
    <name type="scientific">Tetradesmus obliquus</name>
    <name type="common">Green alga</name>
    <name type="synonym">Acutodesmus obliquus</name>
    <dbReference type="NCBI Taxonomy" id="3088"/>
    <lineage>
        <taxon>Eukaryota</taxon>
        <taxon>Viridiplantae</taxon>
        <taxon>Chlorophyta</taxon>
        <taxon>core chlorophytes</taxon>
        <taxon>Chlorophyceae</taxon>
        <taxon>CS clade</taxon>
        <taxon>Sphaeropleales</taxon>
        <taxon>Scenedesmaceae</taxon>
        <taxon>Tetradesmus</taxon>
    </lineage>
</organism>
<evidence type="ECO:0000256" key="1">
    <source>
        <dbReference type="ARBA" id="ARBA00004123"/>
    </source>
</evidence>
<feature type="domain" description="Guanylate kinase/L-type calcium channel beta subunit" evidence="11">
    <location>
        <begin position="305"/>
        <end position="493"/>
    </location>
</feature>
<evidence type="ECO:0000256" key="3">
    <source>
        <dbReference type="ARBA" id="ARBA00010849"/>
    </source>
</evidence>
<dbReference type="Gene3D" id="3.40.50.300">
    <property type="entry name" value="P-loop containing nucleotide triphosphate hydrolases"/>
    <property type="match status" value="2"/>
</dbReference>
<dbReference type="HAMAP" id="MF_00235">
    <property type="entry name" value="Adenylate_kinase_Adk"/>
    <property type="match status" value="1"/>
</dbReference>
<comment type="similarity">
    <text evidence="3">Belongs to the dpy-30 family.</text>
</comment>
<dbReference type="Gene3D" id="3.30.63.10">
    <property type="entry name" value="Guanylate Kinase phosphate binding domain"/>
    <property type="match status" value="1"/>
</dbReference>
<evidence type="ECO:0000256" key="4">
    <source>
        <dbReference type="ARBA" id="ARBA00012955"/>
    </source>
</evidence>
<dbReference type="Proteomes" id="UP001244341">
    <property type="component" value="Chromosome 1b"/>
</dbReference>
<dbReference type="PANTHER" id="PTHR23117">
    <property type="entry name" value="GUANYLATE KINASE-RELATED"/>
    <property type="match status" value="1"/>
</dbReference>
<keyword evidence="7 9" id="KW-0418">Kinase</keyword>
<dbReference type="InterPro" id="IPR049629">
    <property type="entry name" value="DPY30_SDC1_DD"/>
</dbReference>
<dbReference type="EC" id="2.7.4.3" evidence="4"/>
<dbReference type="NCBIfam" id="TIGR03263">
    <property type="entry name" value="guanyl_kin"/>
    <property type="match status" value="1"/>
</dbReference>
<dbReference type="CDD" id="cd22965">
    <property type="entry name" value="DD_DPY30_SDC1"/>
    <property type="match status" value="1"/>
</dbReference>
<evidence type="ECO:0000313" key="12">
    <source>
        <dbReference type="EMBL" id="WIA08042.1"/>
    </source>
</evidence>
<dbReference type="InterPro" id="IPR027417">
    <property type="entry name" value="P-loop_NTPase"/>
</dbReference>
<evidence type="ECO:0000256" key="10">
    <source>
        <dbReference type="SAM" id="Coils"/>
    </source>
</evidence>
<dbReference type="InterPro" id="IPR033690">
    <property type="entry name" value="Adenylat_kinase_CS"/>
</dbReference>
<dbReference type="PROSITE" id="PS00856">
    <property type="entry name" value="GUANYLATE_KINASE_1"/>
    <property type="match status" value="1"/>
</dbReference>
<dbReference type="SUPFAM" id="SSF52540">
    <property type="entry name" value="P-loop containing nucleoside triphosphate hydrolases"/>
    <property type="match status" value="2"/>
</dbReference>
<evidence type="ECO:0000256" key="5">
    <source>
        <dbReference type="ARBA" id="ARBA00022679"/>
    </source>
</evidence>
<evidence type="ECO:0000256" key="2">
    <source>
        <dbReference type="ARBA" id="ARBA00007220"/>
    </source>
</evidence>
<proteinExistence type="inferred from homology"/>
<dbReference type="InterPro" id="IPR020590">
    <property type="entry name" value="Guanylate_kinase_CS"/>
</dbReference>
<reference evidence="12 13" key="1">
    <citation type="submission" date="2023-05" db="EMBL/GenBank/DDBJ databases">
        <title>A 100% complete, gapless, phased diploid assembly of the Scenedesmus obliquus UTEX 3031 genome.</title>
        <authorList>
            <person name="Biondi T.C."/>
            <person name="Hanschen E.R."/>
            <person name="Kwon T."/>
            <person name="Eng W."/>
            <person name="Kruse C.P.S."/>
            <person name="Koehler S.I."/>
            <person name="Kunde Y."/>
            <person name="Gleasner C.D."/>
            <person name="You Mak K.T."/>
            <person name="Polle J."/>
            <person name="Hovde B.T."/>
            <person name="Starkenburg S.R."/>
        </authorList>
    </citation>
    <scope>NUCLEOTIDE SEQUENCE [LARGE SCALE GENOMIC DNA]</scope>
    <source>
        <strain evidence="12 13">DOE0152z</strain>
    </source>
</reference>
<dbReference type="InterPro" id="IPR017665">
    <property type="entry name" value="Guanylate_kinase"/>
</dbReference>
<dbReference type="InterPro" id="IPR008145">
    <property type="entry name" value="GK/Ca_channel_bsu"/>
</dbReference>
<evidence type="ECO:0000256" key="9">
    <source>
        <dbReference type="RuleBase" id="RU003330"/>
    </source>
</evidence>
<dbReference type="InterPro" id="IPR007858">
    <property type="entry name" value="Dpy-30_motif"/>
</dbReference>
<comment type="subcellular location">
    <subcellularLocation>
        <location evidence="1">Nucleus</location>
    </subcellularLocation>
</comment>
<keyword evidence="13" id="KW-1185">Reference proteome</keyword>
<evidence type="ECO:0000256" key="7">
    <source>
        <dbReference type="ARBA" id="ARBA00022777"/>
    </source>
</evidence>
<evidence type="ECO:0000256" key="8">
    <source>
        <dbReference type="ARBA" id="ARBA00023242"/>
    </source>
</evidence>
<dbReference type="CDD" id="cd00071">
    <property type="entry name" value="GMPK"/>
    <property type="match status" value="1"/>
</dbReference>
<comment type="similarity">
    <text evidence="2 9">Belongs to the adenylate kinase family.</text>
</comment>
<dbReference type="Pfam" id="PF05186">
    <property type="entry name" value="Dpy-30"/>
    <property type="match status" value="1"/>
</dbReference>
<dbReference type="PROSITE" id="PS00113">
    <property type="entry name" value="ADENYLATE_KINASE"/>
    <property type="match status" value="1"/>
</dbReference>
<dbReference type="EMBL" id="CP126208">
    <property type="protein sequence ID" value="WIA08042.1"/>
    <property type="molecule type" value="Genomic_DNA"/>
</dbReference>
<evidence type="ECO:0000256" key="6">
    <source>
        <dbReference type="ARBA" id="ARBA00022741"/>
    </source>
</evidence>